<dbReference type="EMBL" id="BARW01019991">
    <property type="protein sequence ID" value="GAJ01301.1"/>
    <property type="molecule type" value="Genomic_DNA"/>
</dbReference>
<name>X1UN27_9ZZZZ</name>
<sequence>MRKDWVIKSVSIEKTDAEIIQLQGPAFNLSAFVRQCLRRYALHKEQLSTSHPQPGVRERLGFCMPRSMCVVCWPDGPPSEEAWDSYRGFDKNFAIHQLDGPIIKKKKDGPEVGDKDLLLSTITSKFNMDEMKVEGNSPASRKKSKSFISRALNFLRL</sequence>
<organism evidence="1">
    <name type="scientific">marine sediment metagenome</name>
    <dbReference type="NCBI Taxonomy" id="412755"/>
    <lineage>
        <taxon>unclassified sequences</taxon>
        <taxon>metagenomes</taxon>
        <taxon>ecological metagenomes</taxon>
    </lineage>
</organism>
<comment type="caution">
    <text evidence="1">The sequence shown here is derived from an EMBL/GenBank/DDBJ whole genome shotgun (WGS) entry which is preliminary data.</text>
</comment>
<reference evidence="1" key="1">
    <citation type="journal article" date="2014" name="Front. Microbiol.">
        <title>High frequency of phylogenetically diverse reductive dehalogenase-homologous genes in deep subseafloor sedimentary metagenomes.</title>
        <authorList>
            <person name="Kawai M."/>
            <person name="Futagami T."/>
            <person name="Toyoda A."/>
            <person name="Takaki Y."/>
            <person name="Nishi S."/>
            <person name="Hori S."/>
            <person name="Arai W."/>
            <person name="Tsubouchi T."/>
            <person name="Morono Y."/>
            <person name="Uchiyama I."/>
            <person name="Ito T."/>
            <person name="Fujiyama A."/>
            <person name="Inagaki F."/>
            <person name="Takami H."/>
        </authorList>
    </citation>
    <scope>NUCLEOTIDE SEQUENCE</scope>
    <source>
        <strain evidence="1">Expedition CK06-06</strain>
    </source>
</reference>
<protein>
    <submittedName>
        <fullName evidence="1">Uncharacterized protein</fullName>
    </submittedName>
</protein>
<proteinExistence type="predicted"/>
<gene>
    <name evidence="1" type="ORF">S12H4_33855</name>
</gene>
<accession>X1UN27</accession>
<dbReference type="AlphaFoldDB" id="X1UN27"/>
<evidence type="ECO:0000313" key="1">
    <source>
        <dbReference type="EMBL" id="GAJ01301.1"/>
    </source>
</evidence>